<dbReference type="SUPFAM" id="SSF103642">
    <property type="entry name" value="Sec-C motif"/>
    <property type="match status" value="1"/>
</dbReference>
<accession>A0A1S2PI66</accession>
<sequence length="361" mass="38947">AASRPTAPVPTPAQAAEECERLAAHHPQDREELLLEAADAWQEAGRPERALALYERLLDPDTGGASEPDLVDAFRISALWEAGRVEDARASAAAFRKRHPRHPAAWNFVAEAFEGAGEAATAAEWYTAGVTHVLGAGTPVTADAVEAARDGFDLETLVIGRHRVRRLLGSPHDDWDDVADELHGRRESAWLGGRARPLDEVHDPLRLKRLKEGGADALHAEVAALTDTLGAVGAAPIAPRRACVLYWPPDEFTKLLEHWPKAAEEYGDDHAGHRRQVERTLGELSEEGVPHLAVAHATLAGLEAHAENIAASPDTSDTRSAYAAELARTGRTTDWPPPRNGPCWCGSGRKYKKCCGNPALA</sequence>
<dbReference type="Gene3D" id="3.10.450.50">
    <property type="match status" value="1"/>
</dbReference>
<feature type="non-terminal residue" evidence="1">
    <location>
        <position position="1"/>
    </location>
</feature>
<comment type="caution">
    <text evidence="1">The sequence shown here is derived from an EMBL/GenBank/DDBJ whole genome shotgun (WGS) entry which is preliminary data.</text>
</comment>
<name>A0A1S2PI66_9ACTN</name>
<dbReference type="OrthoDB" id="3343588at2"/>
<dbReference type="InterPro" id="IPR004027">
    <property type="entry name" value="SEC_C_motif"/>
</dbReference>
<reference evidence="1 2" key="1">
    <citation type="submission" date="2016-10" db="EMBL/GenBank/DDBJ databases">
        <title>Genome sequence of Streptomyces sp. MUSC 93.</title>
        <authorList>
            <person name="Lee L.-H."/>
            <person name="Ser H.-L."/>
            <person name="Law J.W.-F."/>
        </authorList>
    </citation>
    <scope>NUCLEOTIDE SEQUENCE [LARGE SCALE GENOMIC DNA]</scope>
    <source>
        <strain evidence="1 2">MUSC 93</strain>
    </source>
</reference>
<dbReference type="Gene3D" id="1.25.40.10">
    <property type="entry name" value="Tetratricopeptide repeat domain"/>
    <property type="match status" value="1"/>
</dbReference>
<dbReference type="EMBL" id="MLYP01000031">
    <property type="protein sequence ID" value="OIJ93407.1"/>
    <property type="molecule type" value="Genomic_DNA"/>
</dbReference>
<evidence type="ECO:0000313" key="2">
    <source>
        <dbReference type="Proteomes" id="UP000179935"/>
    </source>
</evidence>
<dbReference type="Pfam" id="PF13432">
    <property type="entry name" value="TPR_16"/>
    <property type="match status" value="1"/>
</dbReference>
<protein>
    <recommendedName>
        <fullName evidence="3">Preprotein translocase subunit SecA</fullName>
    </recommendedName>
</protein>
<dbReference type="Pfam" id="PF02810">
    <property type="entry name" value="SEC-C"/>
    <property type="match status" value="1"/>
</dbReference>
<dbReference type="Proteomes" id="UP000179935">
    <property type="component" value="Unassembled WGS sequence"/>
</dbReference>
<proteinExistence type="predicted"/>
<dbReference type="AlphaFoldDB" id="A0A1S2PI66"/>
<dbReference type="RefSeq" id="WP_071366230.1">
    <property type="nucleotide sequence ID" value="NZ_MLYP01000031.1"/>
</dbReference>
<evidence type="ECO:0000313" key="1">
    <source>
        <dbReference type="EMBL" id="OIJ93407.1"/>
    </source>
</evidence>
<gene>
    <name evidence="1" type="ORF">BIV24_11935</name>
</gene>
<evidence type="ECO:0008006" key="3">
    <source>
        <dbReference type="Google" id="ProtNLM"/>
    </source>
</evidence>
<dbReference type="SUPFAM" id="SSF48452">
    <property type="entry name" value="TPR-like"/>
    <property type="match status" value="1"/>
</dbReference>
<dbReference type="InterPro" id="IPR011990">
    <property type="entry name" value="TPR-like_helical_dom_sf"/>
</dbReference>
<keyword evidence="2" id="KW-1185">Reference proteome</keyword>
<organism evidence="1 2">
    <name type="scientific">Streptomyces colonosanans</name>
    <dbReference type="NCBI Taxonomy" id="1428652"/>
    <lineage>
        <taxon>Bacteria</taxon>
        <taxon>Bacillati</taxon>
        <taxon>Actinomycetota</taxon>
        <taxon>Actinomycetes</taxon>
        <taxon>Kitasatosporales</taxon>
        <taxon>Streptomycetaceae</taxon>
        <taxon>Streptomyces</taxon>
    </lineage>
</organism>